<organism evidence="1 2">
    <name type="scientific">Murinocardiopsis flavida</name>
    <dbReference type="NCBI Taxonomy" id="645275"/>
    <lineage>
        <taxon>Bacteria</taxon>
        <taxon>Bacillati</taxon>
        <taxon>Actinomycetota</taxon>
        <taxon>Actinomycetes</taxon>
        <taxon>Streptosporangiales</taxon>
        <taxon>Nocardiopsidaceae</taxon>
        <taxon>Murinocardiopsis</taxon>
    </lineage>
</organism>
<dbReference type="OrthoDB" id="3078168at2"/>
<accession>A0A2P8DS04</accession>
<proteinExistence type="predicted"/>
<dbReference type="EMBL" id="PYGA01000002">
    <property type="protein sequence ID" value="PSK99990.1"/>
    <property type="molecule type" value="Genomic_DNA"/>
</dbReference>
<sequence length="413" mass="45593">MPPVGEIIPIELKKVEHPDEVTPESLKKDLADMGLICDETQTKKLSERIAAVRKDLKSTDLHTFLIARPTPSFAWLSDENGTSVETELAATTSAGAQGLVPYVAATDPAVQRLYALLGSDDPDTRRYVEHLVQDDPVAGELHEKVNDPDQSARSFVERLAAADGTRPLTAAVAQFDSFALTHFATLAQLSLTPAALGSWTVGTEQICNSVSAMLKVIQEKDYYASLKAEYGRKHKTWPGREGSQHKDEPDIKTGDAIHDFYKQALSETAKMTFKDLNRRDAEGFISKAIGPPDDLAKNDYQKKDSMLLFLAENYNDSTREADGVGVITLEWEIEIKDYKRKSKHGGDSHRVILDIKSRSISYSGAAGFSDMCEDNKYLTKECNSICAKLKKWYGENPGKGTWPTSNKTCPEAS</sequence>
<gene>
    <name evidence="1" type="ORF">CLV63_102117</name>
</gene>
<dbReference type="NCBIfam" id="NF035932">
    <property type="entry name" value="lectin_4"/>
    <property type="match status" value="1"/>
</dbReference>
<dbReference type="RefSeq" id="WP_106581376.1">
    <property type="nucleotide sequence ID" value="NZ_PYGA01000002.1"/>
</dbReference>
<reference evidence="1 2" key="1">
    <citation type="submission" date="2018-03" db="EMBL/GenBank/DDBJ databases">
        <title>Genomic Encyclopedia of Archaeal and Bacterial Type Strains, Phase II (KMG-II): from individual species to whole genera.</title>
        <authorList>
            <person name="Goeker M."/>
        </authorList>
    </citation>
    <scope>NUCLEOTIDE SEQUENCE [LARGE SCALE GENOMIC DNA]</scope>
    <source>
        <strain evidence="1 2">DSM 45312</strain>
    </source>
</reference>
<evidence type="ECO:0000313" key="2">
    <source>
        <dbReference type="Proteomes" id="UP000240542"/>
    </source>
</evidence>
<name>A0A2P8DS04_9ACTN</name>
<protein>
    <submittedName>
        <fullName evidence="1">Uncharacterized protein</fullName>
    </submittedName>
</protein>
<comment type="caution">
    <text evidence="1">The sequence shown here is derived from an EMBL/GenBank/DDBJ whole genome shotgun (WGS) entry which is preliminary data.</text>
</comment>
<keyword evidence="2" id="KW-1185">Reference proteome</keyword>
<dbReference type="Proteomes" id="UP000240542">
    <property type="component" value="Unassembled WGS sequence"/>
</dbReference>
<evidence type="ECO:0000313" key="1">
    <source>
        <dbReference type="EMBL" id="PSK99990.1"/>
    </source>
</evidence>
<dbReference type="AlphaFoldDB" id="A0A2P8DS04"/>